<keyword evidence="3" id="KW-1185">Reference proteome</keyword>
<dbReference type="AlphaFoldDB" id="A0A370CMH8"/>
<comment type="caution">
    <text evidence="2">The sequence shown here is derived from an EMBL/GenBank/DDBJ whole genome shotgun (WGS) entry which is preliminary data.</text>
</comment>
<gene>
    <name evidence="2" type="ORF">CFE62_000605</name>
</gene>
<evidence type="ECO:0000256" key="1">
    <source>
        <dbReference type="ARBA" id="ARBA00022729"/>
    </source>
</evidence>
<dbReference type="GO" id="GO:0016788">
    <property type="term" value="F:hydrolase activity, acting on ester bonds"/>
    <property type="evidence" value="ECO:0007669"/>
    <property type="project" value="InterPro"/>
</dbReference>
<dbReference type="Gene3D" id="3.40.50.1110">
    <property type="entry name" value="SGNH hydrolase"/>
    <property type="match status" value="1"/>
</dbReference>
<dbReference type="Pfam" id="PF00657">
    <property type="entry name" value="Lipase_GDSL"/>
    <property type="match status" value="1"/>
</dbReference>
<evidence type="ECO:0008006" key="4">
    <source>
        <dbReference type="Google" id="ProtNLM"/>
    </source>
</evidence>
<dbReference type="InterPro" id="IPR001087">
    <property type="entry name" value="GDSL"/>
</dbReference>
<dbReference type="InterPro" id="IPR050592">
    <property type="entry name" value="GDSL_lipolytic_enzyme"/>
</dbReference>
<proteinExistence type="predicted"/>
<name>A0A370CMH8_9COXI</name>
<dbReference type="InterPro" id="IPR036514">
    <property type="entry name" value="SGNH_hydro_sf"/>
</dbReference>
<dbReference type="Proteomes" id="UP000226429">
    <property type="component" value="Unassembled WGS sequence"/>
</dbReference>
<dbReference type="EMBL" id="NMOS02000001">
    <property type="protein sequence ID" value="RDH41147.1"/>
    <property type="molecule type" value="Genomic_DNA"/>
</dbReference>
<reference evidence="2 3" key="2">
    <citation type="journal article" date="2018" name="J. Invertebr. Pathol.">
        <title>'Candidatus Aquirickettsiella gammari' (Gammaproteobacteria: Legionellales: Coxiellaceae): A bacterial pathogen of the freshwater crustacean Gammarus fossarum (Malacostraca: Amphipoda).</title>
        <authorList>
            <person name="Bojko J."/>
            <person name="Dunn A.M."/>
            <person name="Stebbing P.D."/>
            <person name="van Aerle R."/>
            <person name="Bacela-Spychalska K."/>
            <person name="Bean T.P."/>
            <person name="Urrutia A."/>
            <person name="Stentiford G.D."/>
        </authorList>
    </citation>
    <scope>NUCLEOTIDE SEQUENCE [LARGE SCALE GENOMIC DNA]</scope>
    <source>
        <strain evidence="2">RA15029</strain>
    </source>
</reference>
<dbReference type="SUPFAM" id="SSF52266">
    <property type="entry name" value="SGNH hydrolase"/>
    <property type="match status" value="1"/>
</dbReference>
<keyword evidence="1" id="KW-0732">Signal</keyword>
<accession>A0A370CMH8</accession>
<evidence type="ECO:0000313" key="3">
    <source>
        <dbReference type="Proteomes" id="UP000226429"/>
    </source>
</evidence>
<dbReference type="PANTHER" id="PTHR45642">
    <property type="entry name" value="GDSL ESTERASE/LIPASE EXL3"/>
    <property type="match status" value="1"/>
</dbReference>
<sequence>MKPIMRLHFGLHKVSSLKHLTVKTGITGIRIFGDSLSDQGGKNGMYAKKIFGCIPLSLFLYKSPYKRFTNGFVWADALSAELESLSKSTNPLDNPCLPSLHGNKKWIENMAQGGATAYKYRGFLDFFKYMKGFFLSFMLTNIQSQAKKIKQEKNNKLEPDDLCIIFAGANDLVTLGYCDKGGAKRAIEGITKTVEILTTSQSTVTDQNYSKNILLFTLPDFSKTPRFSKKSDRTKEKAQEACRFFNEELRKLAKLDANVEIFDVAAVFEEIDKNPEKYGFTSGCAVYYLSALQGKECIAQKVTSGNAIVLKETKKEANQPHKLNCYFVKDGKLVEHGAGSMKLPSIVTFNLTEGEKKQLDEKIEQHPFKDGLSQLVSGEEQHDSYATHMVQYAVKAYEKEKKKSIQLADIYTSALEAIKKHLPHEQVIFWDDLHPSVIVHFLLEIYFEPFFTRHYGLKSPRLWTDNMALSERVTEKVPLSVKASEAPAGYFQLASRSPRG</sequence>
<reference evidence="2 3" key="1">
    <citation type="journal article" date="2017" name="Int. J. Syst. Evol. Microbiol.">
        <title>Aquarickettsiella crustaci n. gen. n. sp. (Gammaproteobacteria: Legionellales: Coxiellaceae); a bacterial pathogen of the freshwater crustacean: Gammarus fossarum (Malacostraca: Amphipoda).</title>
        <authorList>
            <person name="Bojko J."/>
            <person name="Dunn A.M."/>
            <person name="Stebbing P.D."/>
            <person name="Van Aerle R."/>
            <person name="Bacela-Spychalska K."/>
            <person name="Bean T.P."/>
            <person name="Stentiford G.D."/>
        </authorList>
    </citation>
    <scope>NUCLEOTIDE SEQUENCE [LARGE SCALE GENOMIC DNA]</scope>
    <source>
        <strain evidence="2">RA15029</strain>
    </source>
</reference>
<evidence type="ECO:0000313" key="2">
    <source>
        <dbReference type="EMBL" id="RDH41147.1"/>
    </source>
</evidence>
<dbReference type="PANTHER" id="PTHR45642:SF139">
    <property type="entry name" value="SGNH HYDROLASE-TYPE ESTERASE DOMAIN-CONTAINING PROTEIN"/>
    <property type="match status" value="1"/>
</dbReference>
<organism evidence="2 3">
    <name type="scientific">Candidatus Aquirickettsiella gammari</name>
    <dbReference type="NCBI Taxonomy" id="2016198"/>
    <lineage>
        <taxon>Bacteria</taxon>
        <taxon>Pseudomonadati</taxon>
        <taxon>Pseudomonadota</taxon>
        <taxon>Gammaproteobacteria</taxon>
        <taxon>Legionellales</taxon>
        <taxon>Coxiellaceae</taxon>
        <taxon>Candidatus Aquirickettsiella</taxon>
    </lineage>
</organism>
<protein>
    <recommendedName>
        <fullName evidence="4">SGNH/GDSL hydrolase family protein</fullName>
    </recommendedName>
</protein>